<keyword evidence="3" id="KW-0732">Signal</keyword>
<feature type="coiled-coil region" evidence="1">
    <location>
        <begin position="79"/>
        <end position="113"/>
    </location>
</feature>
<name>A0A1Y0D0F6_9GAMM</name>
<feature type="region of interest" description="Disordered" evidence="2">
    <location>
        <begin position="24"/>
        <end position="67"/>
    </location>
</feature>
<dbReference type="Pfam" id="PF13767">
    <property type="entry name" value="DUF4168"/>
    <property type="match status" value="1"/>
</dbReference>
<dbReference type="OrthoDB" id="5601035at2"/>
<protein>
    <recommendedName>
        <fullName evidence="4">DUF4168 domain-containing protein</fullName>
    </recommendedName>
</protein>
<accession>A0A1Y0D0F6</accession>
<feature type="domain" description="DUF4168" evidence="4">
    <location>
        <begin position="61"/>
        <end position="136"/>
    </location>
</feature>
<keyword evidence="1" id="KW-0175">Coiled coil</keyword>
<evidence type="ECO:0000313" key="6">
    <source>
        <dbReference type="Proteomes" id="UP000243793"/>
    </source>
</evidence>
<feature type="compositionally biased region" description="Low complexity" evidence="2">
    <location>
        <begin position="24"/>
        <end position="59"/>
    </location>
</feature>
<feature type="signal peptide" evidence="3">
    <location>
        <begin position="1"/>
        <end position="25"/>
    </location>
</feature>
<dbReference type="EMBL" id="CP021376">
    <property type="protein sequence ID" value="ART80617.1"/>
    <property type="molecule type" value="Genomic_DNA"/>
</dbReference>
<gene>
    <name evidence="5" type="ORF">CBP12_11075</name>
</gene>
<dbReference type="Proteomes" id="UP000243793">
    <property type="component" value="Chromosome"/>
</dbReference>
<keyword evidence="6" id="KW-1185">Reference proteome</keyword>
<feature type="chain" id="PRO_5013163582" description="DUF4168 domain-containing protein" evidence="3">
    <location>
        <begin position="26"/>
        <end position="141"/>
    </location>
</feature>
<sequence length="141" mass="15000">MNKLKTLTAAITFATFGMGATAAMAQAPGAAPEQQGAAQTQQGAPQAQQGAPQGQQSGPVSDADLKNFVKANQDVAKVRDEFTQKLSEESDQAKAQELQMEAQEKMLEAVKDNDMDALTYNAIAARIQTDTELQERASALQ</sequence>
<dbReference type="AlphaFoldDB" id="A0A1Y0D0F6"/>
<evidence type="ECO:0000313" key="5">
    <source>
        <dbReference type="EMBL" id="ART80617.1"/>
    </source>
</evidence>
<evidence type="ECO:0000256" key="2">
    <source>
        <dbReference type="SAM" id="MobiDB-lite"/>
    </source>
</evidence>
<reference evidence="6" key="1">
    <citation type="submission" date="2017-05" db="EMBL/GenBank/DDBJ databases">
        <authorList>
            <person name="Sung H."/>
        </authorList>
    </citation>
    <scope>NUCLEOTIDE SEQUENCE [LARGE SCALE GENOMIC DNA]</scope>
    <source>
        <strain evidence="6">AMac2203</strain>
    </source>
</reference>
<evidence type="ECO:0000259" key="4">
    <source>
        <dbReference type="Pfam" id="PF13767"/>
    </source>
</evidence>
<dbReference type="KEGG" id="ocm:CBP12_11075"/>
<dbReference type="InterPro" id="IPR025433">
    <property type="entry name" value="DUF4168"/>
</dbReference>
<evidence type="ECO:0000256" key="3">
    <source>
        <dbReference type="SAM" id="SignalP"/>
    </source>
</evidence>
<dbReference type="RefSeq" id="WP_086964486.1">
    <property type="nucleotide sequence ID" value="NZ_CP021376.1"/>
</dbReference>
<proteinExistence type="predicted"/>
<organism evidence="5 6">
    <name type="scientific">Oceanisphaera avium</name>
    <dbReference type="NCBI Taxonomy" id="1903694"/>
    <lineage>
        <taxon>Bacteria</taxon>
        <taxon>Pseudomonadati</taxon>
        <taxon>Pseudomonadota</taxon>
        <taxon>Gammaproteobacteria</taxon>
        <taxon>Aeromonadales</taxon>
        <taxon>Aeromonadaceae</taxon>
        <taxon>Oceanisphaera</taxon>
    </lineage>
</organism>
<evidence type="ECO:0000256" key="1">
    <source>
        <dbReference type="SAM" id="Coils"/>
    </source>
</evidence>